<feature type="domain" description="SAM" evidence="2">
    <location>
        <begin position="430"/>
        <end position="479"/>
    </location>
</feature>
<dbReference type="GO" id="GO:0042393">
    <property type="term" value="F:histone binding"/>
    <property type="evidence" value="ECO:0007669"/>
    <property type="project" value="TreeGrafter"/>
</dbReference>
<dbReference type="EMBL" id="HBUF01236964">
    <property type="protein sequence ID" value="CAG6675537.1"/>
    <property type="molecule type" value="Transcribed_RNA"/>
</dbReference>
<feature type="region of interest" description="Disordered" evidence="1">
    <location>
        <begin position="21"/>
        <end position="143"/>
    </location>
</feature>
<dbReference type="InterPro" id="IPR001660">
    <property type="entry name" value="SAM"/>
</dbReference>
<protein>
    <submittedName>
        <fullName evidence="3">Sterile alpha motif domain-containing protein 7</fullName>
    </submittedName>
</protein>
<dbReference type="Pfam" id="PF07647">
    <property type="entry name" value="SAM_2"/>
    <property type="match status" value="1"/>
</dbReference>
<dbReference type="SMART" id="SM00454">
    <property type="entry name" value="SAM"/>
    <property type="match status" value="1"/>
</dbReference>
<dbReference type="Gene3D" id="1.10.150.50">
    <property type="entry name" value="Transcription Factor, Ets-1"/>
    <property type="match status" value="1"/>
</dbReference>
<sequence length="530" mass="56314">MRESETSSPVIWPSWCYSGETGGVSSDVARALSSESRRRNVVFPNKVRGKRRGGGARRSNKMNGGALDVQNNNSIKQEVKSERLSPNIDANSSSPRSNTPSSSYPGTPPGMTGADRGSSPSSSSSAANIPPHGTPGPHLKNMENMMNRNYSDFMRSLAAKYNNSNPNDYFSSTQRNGFGNFNSDSRFSAFKPGSTPPFGLMTPSSGNSAAPNSNSLSSVNAKESSDILEPNKAATPSEAAQQAQLFSNLAAGMNPFTSPNVPGGIFPNLGNNVPVFPQMVDMSSTQALLSLVRSASAQSANQLENYLKGANKRSPPGELVNNPIDLSSNAPLPKKSRKSQPSLNDFYTPEVLGNLGLPFLNQYQKSLAQNSKPFPNSSNSNSKRCDSESPKPRPSSRLSASSAGRSVPCVSNCSTGDKLCSEEAALIAEWDVDEVCNFVSSIELCAEYAQNFKEQRIDGSALPLLSEDHLTSNLNMKLGPALKLRSVLAAKLGNCVVCMHCVHCHVNPVSPSPASTGRPNSVGRPSSTGN</sequence>
<organism evidence="3">
    <name type="scientific">Cacopsylla melanoneura</name>
    <dbReference type="NCBI Taxonomy" id="428564"/>
    <lineage>
        <taxon>Eukaryota</taxon>
        <taxon>Metazoa</taxon>
        <taxon>Ecdysozoa</taxon>
        <taxon>Arthropoda</taxon>
        <taxon>Hexapoda</taxon>
        <taxon>Insecta</taxon>
        <taxon>Pterygota</taxon>
        <taxon>Neoptera</taxon>
        <taxon>Paraneoptera</taxon>
        <taxon>Hemiptera</taxon>
        <taxon>Sternorrhyncha</taxon>
        <taxon>Psylloidea</taxon>
        <taxon>Psyllidae</taxon>
        <taxon>Psyllinae</taxon>
        <taxon>Cacopsylla</taxon>
    </lineage>
</organism>
<name>A0A8D9E3B5_9HEMI</name>
<dbReference type="PANTHER" id="PTHR12247">
    <property type="entry name" value="POLYCOMB GROUP PROTEIN"/>
    <property type="match status" value="1"/>
</dbReference>
<dbReference type="EMBL" id="HBUF01236963">
    <property type="protein sequence ID" value="CAG6675536.1"/>
    <property type="molecule type" value="Transcribed_RNA"/>
</dbReference>
<dbReference type="InterPro" id="IPR050548">
    <property type="entry name" value="PcG_chromatin_remod_factors"/>
</dbReference>
<evidence type="ECO:0000259" key="2">
    <source>
        <dbReference type="PROSITE" id="PS50105"/>
    </source>
</evidence>
<feature type="compositionally biased region" description="Basic residues" evidence="1">
    <location>
        <begin position="47"/>
        <end position="60"/>
    </location>
</feature>
<dbReference type="GO" id="GO:0045892">
    <property type="term" value="P:negative regulation of DNA-templated transcription"/>
    <property type="evidence" value="ECO:0007669"/>
    <property type="project" value="TreeGrafter"/>
</dbReference>
<dbReference type="EMBL" id="HBUF01058965">
    <property type="protein sequence ID" value="CAG6625076.1"/>
    <property type="molecule type" value="Transcribed_RNA"/>
</dbReference>
<dbReference type="PROSITE" id="PS50105">
    <property type="entry name" value="SAM_DOMAIN"/>
    <property type="match status" value="1"/>
</dbReference>
<dbReference type="PANTHER" id="PTHR12247:SF138">
    <property type="entry name" value="POLYHOMEOTIC DISTAL, ISOFORM A-RELATED"/>
    <property type="match status" value="1"/>
</dbReference>
<feature type="region of interest" description="Disordered" evidence="1">
    <location>
        <begin position="511"/>
        <end position="530"/>
    </location>
</feature>
<dbReference type="GO" id="GO:0035102">
    <property type="term" value="C:PRC1 complex"/>
    <property type="evidence" value="ECO:0007669"/>
    <property type="project" value="TreeGrafter"/>
</dbReference>
<dbReference type="EMBL" id="HBUF01404847">
    <property type="protein sequence ID" value="CAG6737820.1"/>
    <property type="molecule type" value="Transcribed_RNA"/>
</dbReference>
<feature type="region of interest" description="Disordered" evidence="1">
    <location>
        <begin position="199"/>
        <end position="240"/>
    </location>
</feature>
<dbReference type="EMBL" id="HBUF01058964">
    <property type="protein sequence ID" value="CAG6625075.1"/>
    <property type="molecule type" value="Transcribed_RNA"/>
</dbReference>
<proteinExistence type="predicted"/>
<dbReference type="SUPFAM" id="SSF47769">
    <property type="entry name" value="SAM/Pointed domain"/>
    <property type="match status" value="1"/>
</dbReference>
<feature type="compositionally biased region" description="Low complexity" evidence="1">
    <location>
        <begin position="91"/>
        <end position="125"/>
    </location>
</feature>
<dbReference type="EMBL" id="HBUF01404846">
    <property type="protein sequence ID" value="CAG6737819.1"/>
    <property type="molecule type" value="Transcribed_RNA"/>
</dbReference>
<evidence type="ECO:0000256" key="1">
    <source>
        <dbReference type="SAM" id="MobiDB-lite"/>
    </source>
</evidence>
<feature type="region of interest" description="Disordered" evidence="1">
    <location>
        <begin position="370"/>
        <end position="409"/>
    </location>
</feature>
<feature type="region of interest" description="Disordered" evidence="1">
    <location>
        <begin position="308"/>
        <end position="345"/>
    </location>
</feature>
<feature type="compositionally biased region" description="Polar residues" evidence="1">
    <location>
        <begin position="512"/>
        <end position="530"/>
    </location>
</feature>
<dbReference type="AlphaFoldDB" id="A0A8D9E3B5"/>
<evidence type="ECO:0000313" key="3">
    <source>
        <dbReference type="EMBL" id="CAG6737819.1"/>
    </source>
</evidence>
<dbReference type="InterPro" id="IPR013761">
    <property type="entry name" value="SAM/pointed_sf"/>
</dbReference>
<dbReference type="GO" id="GO:0003682">
    <property type="term" value="F:chromatin binding"/>
    <property type="evidence" value="ECO:0007669"/>
    <property type="project" value="TreeGrafter"/>
</dbReference>
<feature type="compositionally biased region" description="Low complexity" evidence="1">
    <location>
        <begin position="395"/>
        <end position="406"/>
    </location>
</feature>
<feature type="compositionally biased region" description="Low complexity" evidence="1">
    <location>
        <begin position="204"/>
        <end position="221"/>
    </location>
</feature>
<reference evidence="3" key="1">
    <citation type="submission" date="2021-05" db="EMBL/GenBank/DDBJ databases">
        <authorList>
            <person name="Alioto T."/>
            <person name="Alioto T."/>
            <person name="Gomez Garrido J."/>
        </authorList>
    </citation>
    <scope>NUCLEOTIDE SEQUENCE</scope>
</reference>
<feature type="compositionally biased region" description="Low complexity" evidence="1">
    <location>
        <begin position="370"/>
        <end position="382"/>
    </location>
</feature>
<accession>A0A8D9E3B5</accession>